<accession>A0A5B7F8Y9</accession>
<keyword evidence="2" id="KW-1185">Reference proteome</keyword>
<dbReference type="EMBL" id="VSRR010005277">
    <property type="protein sequence ID" value="MPC42017.1"/>
    <property type="molecule type" value="Genomic_DNA"/>
</dbReference>
<evidence type="ECO:0000313" key="2">
    <source>
        <dbReference type="Proteomes" id="UP000324222"/>
    </source>
</evidence>
<protein>
    <submittedName>
        <fullName evidence="1">Uncharacterized protein</fullName>
    </submittedName>
</protein>
<evidence type="ECO:0000313" key="1">
    <source>
        <dbReference type="EMBL" id="MPC42017.1"/>
    </source>
</evidence>
<dbReference type="Proteomes" id="UP000324222">
    <property type="component" value="Unassembled WGS sequence"/>
</dbReference>
<reference evidence="1 2" key="1">
    <citation type="submission" date="2019-05" db="EMBL/GenBank/DDBJ databases">
        <title>Another draft genome of Portunus trituberculatus and its Hox gene families provides insights of decapod evolution.</title>
        <authorList>
            <person name="Jeong J.-H."/>
            <person name="Song I."/>
            <person name="Kim S."/>
            <person name="Choi T."/>
            <person name="Kim D."/>
            <person name="Ryu S."/>
            <person name="Kim W."/>
        </authorList>
    </citation>
    <scope>NUCLEOTIDE SEQUENCE [LARGE SCALE GENOMIC DNA]</scope>
    <source>
        <tissue evidence="1">Muscle</tissue>
    </source>
</reference>
<name>A0A5B7F8Y9_PORTR</name>
<comment type="caution">
    <text evidence="1">The sequence shown here is derived from an EMBL/GenBank/DDBJ whole genome shotgun (WGS) entry which is preliminary data.</text>
</comment>
<proteinExistence type="predicted"/>
<sequence>MHYAKHYVLQEKTTTLVNKNQGRQQHTGTARRVRATPASALLCQVKPTLPPRPSLGRPPHHTP</sequence>
<organism evidence="1 2">
    <name type="scientific">Portunus trituberculatus</name>
    <name type="common">Swimming crab</name>
    <name type="synonym">Neptunus trituberculatus</name>
    <dbReference type="NCBI Taxonomy" id="210409"/>
    <lineage>
        <taxon>Eukaryota</taxon>
        <taxon>Metazoa</taxon>
        <taxon>Ecdysozoa</taxon>
        <taxon>Arthropoda</taxon>
        <taxon>Crustacea</taxon>
        <taxon>Multicrustacea</taxon>
        <taxon>Malacostraca</taxon>
        <taxon>Eumalacostraca</taxon>
        <taxon>Eucarida</taxon>
        <taxon>Decapoda</taxon>
        <taxon>Pleocyemata</taxon>
        <taxon>Brachyura</taxon>
        <taxon>Eubrachyura</taxon>
        <taxon>Portunoidea</taxon>
        <taxon>Portunidae</taxon>
        <taxon>Portuninae</taxon>
        <taxon>Portunus</taxon>
    </lineage>
</organism>
<dbReference type="AlphaFoldDB" id="A0A5B7F8Y9"/>
<gene>
    <name evidence="1" type="ORF">E2C01_035629</name>
</gene>